<dbReference type="InterPro" id="IPR006968">
    <property type="entry name" value="RUS_fam"/>
</dbReference>
<keyword evidence="5" id="KW-1185">Reference proteome</keyword>
<evidence type="ECO:0000259" key="3">
    <source>
        <dbReference type="Pfam" id="PF24160"/>
    </source>
</evidence>
<feature type="domain" description="Root UVB sensitive protein C-terminal" evidence="3">
    <location>
        <begin position="342"/>
        <end position="488"/>
    </location>
</feature>
<dbReference type="Proteomes" id="UP001140206">
    <property type="component" value="Chromosome 3"/>
</dbReference>
<evidence type="ECO:0000256" key="1">
    <source>
        <dbReference type="ARBA" id="ARBA00007558"/>
    </source>
</evidence>
<dbReference type="PANTHER" id="PTHR12770">
    <property type="entry name" value="RUS1 FAMILY PROTEIN C16ORF58"/>
    <property type="match status" value="1"/>
</dbReference>
<comment type="similarity">
    <text evidence="1">Belongs to the RUS1 family.</text>
</comment>
<evidence type="ECO:0000313" key="5">
    <source>
        <dbReference type="Proteomes" id="UP001140206"/>
    </source>
</evidence>
<proteinExistence type="inferred from homology"/>
<dbReference type="PANTHER" id="PTHR12770:SF27">
    <property type="entry name" value="PROTEIN ROOT UVB SENSITIVE 5"/>
    <property type="match status" value="1"/>
</dbReference>
<organism evidence="4 5">
    <name type="scientific">Rhynchospora pubera</name>
    <dbReference type="NCBI Taxonomy" id="906938"/>
    <lineage>
        <taxon>Eukaryota</taxon>
        <taxon>Viridiplantae</taxon>
        <taxon>Streptophyta</taxon>
        <taxon>Embryophyta</taxon>
        <taxon>Tracheophyta</taxon>
        <taxon>Spermatophyta</taxon>
        <taxon>Magnoliopsida</taxon>
        <taxon>Liliopsida</taxon>
        <taxon>Poales</taxon>
        <taxon>Cyperaceae</taxon>
        <taxon>Cyperoideae</taxon>
        <taxon>Rhynchosporeae</taxon>
        <taxon>Rhynchospora</taxon>
    </lineage>
</organism>
<sequence length="503" mass="56242">MIRYTNTTVHIYGLNPNPNPTSHSQASIRACFSVDNGPNKQVAPAVKLKNEPALLVERYSDGSSKRYFLNEGLKLQTVQEGDEPQVEKSPSEDTLAAVPSFLKEFVLPAGYPDSVSDDYLEYMLLQFPTNVTGWVCHTLVTSSLLKAVGVGTFAGSAAAASAAAIRWVSKDGIGAIGRLLIGARFGNLFDDDPRGWRMYADLIGSAGSIFELSTPLYPEYFLPLASLGNLAKAVARGLKDPSFRVIQNHFAVSSNLGEIAAKEEVWEVAAQLIGLTFGILIMDTPGVQSSYTNLAFTWLAMRIFHLWFRYKSLSVLKFRTINLKRARILVKCHISVQQVPGYLHCNKEENIFSWDKFTRPYVSFGASIETMVGQDGSGHRVKVLLQLYEKEKYILSVDEINSSKEGLALFVTFKEGADSMTVLRSLWQAHWLDKHRIRLKFQEEESADLSSMFHQLLEESIVRLQHGFADFLDKLEEAGWDKDMIILKVPNRLVFSEESAHID</sequence>
<comment type="caution">
    <text evidence="4">The sequence shown here is derived from an EMBL/GenBank/DDBJ whole genome shotgun (WGS) entry which is preliminary data.</text>
</comment>
<gene>
    <name evidence="4" type="ORF">LUZ62_053384</name>
</gene>
<dbReference type="Pfam" id="PF04884">
    <property type="entry name" value="UVB_sens_prot"/>
    <property type="match status" value="1"/>
</dbReference>
<evidence type="ECO:0008006" key="6">
    <source>
        <dbReference type="Google" id="ProtNLM"/>
    </source>
</evidence>
<evidence type="ECO:0000259" key="2">
    <source>
        <dbReference type="Pfam" id="PF04884"/>
    </source>
</evidence>
<feature type="domain" description="Protein root UVB sensitive/RUS" evidence="2">
    <location>
        <begin position="96"/>
        <end position="334"/>
    </location>
</feature>
<dbReference type="Pfam" id="PF24160">
    <property type="entry name" value="UVB_sens_C"/>
    <property type="match status" value="1"/>
</dbReference>
<dbReference type="InterPro" id="IPR054549">
    <property type="entry name" value="UVB_sens_RUS_dom"/>
</dbReference>
<reference evidence="4" key="1">
    <citation type="submission" date="2022-08" db="EMBL/GenBank/DDBJ databases">
        <authorList>
            <person name="Marques A."/>
        </authorList>
    </citation>
    <scope>NUCLEOTIDE SEQUENCE</scope>
    <source>
        <strain evidence="4">RhyPub2mFocal</strain>
        <tissue evidence="4">Leaves</tissue>
    </source>
</reference>
<dbReference type="AlphaFoldDB" id="A0AAV8DSC6"/>
<dbReference type="InterPro" id="IPR055412">
    <property type="entry name" value="UVB_sens_C"/>
</dbReference>
<protein>
    <recommendedName>
        <fullName evidence="6">Protein root UVB sensitive 5</fullName>
    </recommendedName>
</protein>
<accession>A0AAV8DSC6</accession>
<evidence type="ECO:0000313" key="4">
    <source>
        <dbReference type="EMBL" id="KAJ4769127.1"/>
    </source>
</evidence>
<dbReference type="EMBL" id="JAMFTS010000003">
    <property type="protein sequence ID" value="KAJ4769127.1"/>
    <property type="molecule type" value="Genomic_DNA"/>
</dbReference>
<name>A0AAV8DSC6_9POAL</name>